<sequence>MSLEEKIFQDANDLLGDPIKDWEFFGIEFNDDSPHLLYYPEEGKIAISLSLEAKNNEVQYVFQLAHELCHLFYPSIEFPSLKKSEMLVINEGISTYFSIKTTSSVYKNEEYLLKNLKNNSNNYYQAFKLVDQLIKIDLNSIKKLRLQQARLNYLKKNDFQNAQLALDSELIDSLLKPFQ</sequence>
<gene>
    <name evidence="1" type="ORF">GJJ64_01435</name>
</gene>
<organism evidence="1 2">
    <name type="scientific">Pedobacter puniceum</name>
    <dbReference type="NCBI Taxonomy" id="2666136"/>
    <lineage>
        <taxon>Bacteria</taxon>
        <taxon>Pseudomonadati</taxon>
        <taxon>Bacteroidota</taxon>
        <taxon>Sphingobacteriia</taxon>
        <taxon>Sphingobacteriales</taxon>
        <taxon>Sphingobacteriaceae</taxon>
        <taxon>Pedobacter</taxon>
    </lineage>
</organism>
<keyword evidence="2" id="KW-1185">Reference proteome</keyword>
<proteinExistence type="predicted"/>
<dbReference type="Proteomes" id="UP000462931">
    <property type="component" value="Unassembled WGS sequence"/>
</dbReference>
<evidence type="ECO:0000313" key="1">
    <source>
        <dbReference type="EMBL" id="MRX45842.1"/>
    </source>
</evidence>
<dbReference type="AlphaFoldDB" id="A0A7K0FJ64"/>
<reference evidence="1 2" key="1">
    <citation type="submission" date="2019-11" db="EMBL/GenBank/DDBJ databases">
        <authorList>
            <person name="Cheng Q."/>
            <person name="Yang Z."/>
        </authorList>
    </citation>
    <scope>NUCLEOTIDE SEQUENCE [LARGE SCALE GENOMIC DNA]</scope>
    <source>
        <strain evidence="1 2">HX-22-1</strain>
    </source>
</reference>
<dbReference type="RefSeq" id="WP_154285992.1">
    <property type="nucleotide sequence ID" value="NZ_WKJI01000001.1"/>
</dbReference>
<name>A0A7K0FJ64_9SPHI</name>
<accession>A0A7K0FJ64</accession>
<comment type="caution">
    <text evidence="1">The sequence shown here is derived from an EMBL/GenBank/DDBJ whole genome shotgun (WGS) entry which is preliminary data.</text>
</comment>
<protein>
    <submittedName>
        <fullName evidence="1">Uncharacterized protein</fullName>
    </submittedName>
</protein>
<dbReference type="EMBL" id="WKJI01000001">
    <property type="protein sequence ID" value="MRX45842.1"/>
    <property type="molecule type" value="Genomic_DNA"/>
</dbReference>
<evidence type="ECO:0000313" key="2">
    <source>
        <dbReference type="Proteomes" id="UP000462931"/>
    </source>
</evidence>